<dbReference type="InterPro" id="IPR050148">
    <property type="entry name" value="Terpene_synthase-like"/>
</dbReference>
<evidence type="ECO:0000313" key="3">
    <source>
        <dbReference type="Proteomes" id="UP000177622"/>
    </source>
</evidence>
<evidence type="ECO:0000313" key="2">
    <source>
        <dbReference type="EMBL" id="OGE46866.1"/>
    </source>
</evidence>
<dbReference type="InterPro" id="IPR008930">
    <property type="entry name" value="Terpenoid_cyclase/PrenylTrfase"/>
</dbReference>
<dbReference type="EMBL" id="LXJU01000096">
    <property type="protein sequence ID" value="OGE46866.1"/>
    <property type="molecule type" value="Genomic_DNA"/>
</dbReference>
<dbReference type="Gene3D" id="1.50.10.160">
    <property type="match status" value="1"/>
</dbReference>
<dbReference type="RefSeq" id="XP_022482333.1">
    <property type="nucleotide sequence ID" value="XM_022637806.1"/>
</dbReference>
<protein>
    <submittedName>
        <fullName evidence="2">Uncharacterized protein</fullName>
    </submittedName>
</protein>
<dbReference type="GO" id="GO:0000287">
    <property type="term" value="F:magnesium ion binding"/>
    <property type="evidence" value="ECO:0007669"/>
    <property type="project" value="TreeGrafter"/>
</dbReference>
<dbReference type="PANTHER" id="PTHR31739:SF25">
    <property type="entry name" value="(E,E)-GERANYLLINALOOL SYNTHASE"/>
    <property type="match status" value="1"/>
</dbReference>
<dbReference type="GO" id="GO:0010333">
    <property type="term" value="F:terpene synthase activity"/>
    <property type="evidence" value="ECO:0007669"/>
    <property type="project" value="InterPro"/>
</dbReference>
<dbReference type="GO" id="GO:0016102">
    <property type="term" value="P:diterpenoid biosynthetic process"/>
    <property type="evidence" value="ECO:0007669"/>
    <property type="project" value="TreeGrafter"/>
</dbReference>
<organism evidence="2 3">
    <name type="scientific">Penicillium arizonense</name>
    <dbReference type="NCBI Taxonomy" id="1835702"/>
    <lineage>
        <taxon>Eukaryota</taxon>
        <taxon>Fungi</taxon>
        <taxon>Dikarya</taxon>
        <taxon>Ascomycota</taxon>
        <taxon>Pezizomycotina</taxon>
        <taxon>Eurotiomycetes</taxon>
        <taxon>Eurotiomycetidae</taxon>
        <taxon>Eurotiales</taxon>
        <taxon>Aspergillaceae</taxon>
        <taxon>Penicillium</taxon>
    </lineage>
</organism>
<dbReference type="STRING" id="1835702.A0A1F5L1D7"/>
<comment type="similarity">
    <text evidence="1">Belongs to the terpene synthase family.</text>
</comment>
<dbReference type="Proteomes" id="UP000177622">
    <property type="component" value="Unassembled WGS sequence"/>
</dbReference>
<evidence type="ECO:0000256" key="1">
    <source>
        <dbReference type="ARBA" id="ARBA00006333"/>
    </source>
</evidence>
<reference evidence="2 3" key="1">
    <citation type="journal article" date="2016" name="Sci. Rep.">
        <title>Penicillium arizonense, a new, genome sequenced fungal species, reveals a high chemical diversity in secreted metabolites.</title>
        <authorList>
            <person name="Grijseels S."/>
            <person name="Nielsen J.C."/>
            <person name="Randelovic M."/>
            <person name="Nielsen J."/>
            <person name="Nielsen K.F."/>
            <person name="Workman M."/>
            <person name="Frisvad J.C."/>
        </authorList>
    </citation>
    <scope>NUCLEOTIDE SEQUENCE [LARGE SCALE GENOMIC DNA]</scope>
    <source>
        <strain evidence="2 3">CBS 141311</strain>
    </source>
</reference>
<keyword evidence="3" id="KW-1185">Reference proteome</keyword>
<proteinExistence type="inferred from homology"/>
<dbReference type="SUPFAM" id="SSF48239">
    <property type="entry name" value="Terpenoid cyclases/Protein prenyltransferases"/>
    <property type="match status" value="1"/>
</dbReference>
<name>A0A1F5L1D7_PENAI</name>
<dbReference type="Gene3D" id="1.50.10.20">
    <property type="match status" value="1"/>
</dbReference>
<accession>A0A1F5L1D7</accession>
<dbReference type="OrthoDB" id="2343925at2759"/>
<dbReference type="AlphaFoldDB" id="A0A1F5L1D7"/>
<dbReference type="PANTHER" id="PTHR31739">
    <property type="entry name" value="ENT-COPALYL DIPHOSPHATE SYNTHASE, CHLOROPLASTIC"/>
    <property type="match status" value="1"/>
</dbReference>
<comment type="caution">
    <text evidence="2">The sequence shown here is derived from an EMBL/GenBank/DDBJ whole genome shotgun (WGS) entry which is preliminary data.</text>
</comment>
<gene>
    <name evidence="2" type="ORF">PENARI_c096G01623</name>
</gene>
<sequence>MDENSVIPRANSLLKELLSSYDEKYHHGTIISGIYDTAWISMVPRKTEASSVPEWAYPVCFEFLCQNQAEDGGWGNPVSLVDRITCTLVSLLAIKKHLRVSGNPLVKDRLSLQHQAARAIDFIHLNIERWDLDSLDTRLPIGFELWFPVVVEKLEEEGVVFQIPGKDRIVELRRKKLSRFPLDVLYKPTGLVQPTPLFTLEGFIGLLDFSKLSHHLRFGSMFSSPSSTAVYLMECTVWDVEADAYLQHVVDVSILKHGYCVPQMFPTFTFDIDWVLNLFVDGGLDLKKLDADTVNKLGNMMLQCLEDQGGIMGSNRNICPDPDSTAMAYKTIYYTLGLHYPIQPIIDAFEGDENYFTYCGERDPSISSNAHALQALILSPESRKHTSSIEKCIKYLCGTWYNTHDLVEDKWSNSEYYATLAITQALSDYVFALSDERVEAVSEKLLKVHIPMTIFQAVVRILLRQNGDGSWGSTSIRVDTSHAVILLKSTRSLPFIPEALSLVVGQAIQKGQAFISANLDAPFNDYSWNGKCAYGLSSISRAAALSALLDSQPTRVYSPTVQALYQVDSNLITKQNKLLGCMKYFTELPAWIIEASCVEAAFFVRELVDNNRLETRKNYDKGFTLKLAVICTAVNYATKACLGNHILLGMLECMEFAYHLDTLIDLELKDRSVETMQLIEKLVRRMFADIDPSVPLQDKLEGDAITLRDCQDHEEVYRVLKAMASGKKLFMENPRVLTASPYEQHNLLMELRLSLLAQVSKASIATTPDDFHETGLSFYQYIQGIAAYDGLSGIAMKFIICLNQGPSDVVCATPVERYLLEEYSRHVAVWGRMWNDYADVERDRADSNLNSLDFPDFQTCTKDPREDSPGGVKRRYLAVLIQHEEDLANETLTRFTSLVESRANAGNLLTGLRWYLGILHVLRELYNTRAIYAAR</sequence>
<dbReference type="GeneID" id="34582540"/>